<keyword evidence="6" id="KW-1185">Reference proteome</keyword>
<dbReference type="EMBL" id="BAABFL010000124">
    <property type="protein sequence ID" value="GAA4649203.1"/>
    <property type="molecule type" value="Genomic_DNA"/>
</dbReference>
<evidence type="ECO:0000256" key="2">
    <source>
        <dbReference type="PROSITE-ProRule" id="PRU00473"/>
    </source>
</evidence>
<dbReference type="Gene3D" id="3.40.190.10">
    <property type="entry name" value="Periplasmic binding protein-like II"/>
    <property type="match status" value="2"/>
</dbReference>
<comment type="caution">
    <text evidence="5">The sequence shown here is derived from an EMBL/GenBank/DDBJ whole genome shotgun (WGS) entry which is preliminary data.</text>
</comment>
<dbReference type="PANTHER" id="PTHR30570">
    <property type="entry name" value="PERIPLASMIC PHOSPHATE BINDING COMPONENT OF PHOSPHATE ABC TRANSPORTER"/>
    <property type="match status" value="1"/>
</dbReference>
<dbReference type="Pfam" id="PF00691">
    <property type="entry name" value="OmpA"/>
    <property type="match status" value="1"/>
</dbReference>
<evidence type="ECO:0000256" key="3">
    <source>
        <dbReference type="SAM" id="SignalP"/>
    </source>
</evidence>
<reference evidence="6" key="1">
    <citation type="journal article" date="2019" name="Int. J. Syst. Evol. Microbiol.">
        <title>The Global Catalogue of Microorganisms (GCM) 10K type strain sequencing project: providing services to taxonomists for standard genome sequencing and annotation.</title>
        <authorList>
            <consortium name="The Broad Institute Genomics Platform"/>
            <consortium name="The Broad Institute Genome Sequencing Center for Infectious Disease"/>
            <person name="Wu L."/>
            <person name="Ma J."/>
        </authorList>
    </citation>
    <scope>NUCLEOTIDE SEQUENCE [LARGE SCALE GENOMIC DNA]</scope>
    <source>
        <strain evidence="6">JCM 17805</strain>
    </source>
</reference>
<feature type="signal peptide" evidence="3">
    <location>
        <begin position="1"/>
        <end position="19"/>
    </location>
</feature>
<gene>
    <name evidence="5" type="ORF">GCM10023116_14770</name>
</gene>
<keyword evidence="2" id="KW-0472">Membrane</keyword>
<name>A0ABP8UZ23_9GAMM</name>
<dbReference type="Pfam" id="PF12849">
    <property type="entry name" value="PBP_like_2"/>
    <property type="match status" value="1"/>
</dbReference>
<dbReference type="PROSITE" id="PS51123">
    <property type="entry name" value="OMPA_2"/>
    <property type="match status" value="1"/>
</dbReference>
<feature type="domain" description="OmpA-like" evidence="4">
    <location>
        <begin position="333"/>
        <end position="449"/>
    </location>
</feature>
<dbReference type="InterPro" id="IPR024370">
    <property type="entry name" value="PBP_domain"/>
</dbReference>
<accession>A0ABP8UZ23</accession>
<evidence type="ECO:0000259" key="4">
    <source>
        <dbReference type="PROSITE" id="PS51123"/>
    </source>
</evidence>
<evidence type="ECO:0000313" key="5">
    <source>
        <dbReference type="EMBL" id="GAA4649203.1"/>
    </source>
</evidence>
<feature type="chain" id="PRO_5045549483" evidence="3">
    <location>
        <begin position="20"/>
        <end position="456"/>
    </location>
</feature>
<dbReference type="Proteomes" id="UP001500604">
    <property type="component" value="Unassembled WGS sequence"/>
</dbReference>
<keyword evidence="1 3" id="KW-0732">Signal</keyword>
<dbReference type="InterPro" id="IPR036737">
    <property type="entry name" value="OmpA-like_sf"/>
</dbReference>
<dbReference type="SUPFAM" id="SSF53850">
    <property type="entry name" value="Periplasmic binding protein-like II"/>
    <property type="match status" value="1"/>
</dbReference>
<dbReference type="Gene3D" id="3.30.1330.60">
    <property type="entry name" value="OmpA-like domain"/>
    <property type="match status" value="1"/>
</dbReference>
<dbReference type="CDD" id="cd07185">
    <property type="entry name" value="OmpA_C-like"/>
    <property type="match status" value="1"/>
</dbReference>
<evidence type="ECO:0000313" key="6">
    <source>
        <dbReference type="Proteomes" id="UP001500604"/>
    </source>
</evidence>
<proteinExistence type="predicted"/>
<dbReference type="RefSeq" id="WP_345194977.1">
    <property type="nucleotide sequence ID" value="NZ_BAABFL010000124.1"/>
</dbReference>
<organism evidence="5 6">
    <name type="scientific">Kistimonas scapharcae</name>
    <dbReference type="NCBI Taxonomy" id="1036133"/>
    <lineage>
        <taxon>Bacteria</taxon>
        <taxon>Pseudomonadati</taxon>
        <taxon>Pseudomonadota</taxon>
        <taxon>Gammaproteobacteria</taxon>
        <taxon>Oceanospirillales</taxon>
        <taxon>Endozoicomonadaceae</taxon>
        <taxon>Kistimonas</taxon>
    </lineage>
</organism>
<dbReference type="InterPro" id="IPR006665">
    <property type="entry name" value="OmpA-like"/>
</dbReference>
<evidence type="ECO:0000256" key="1">
    <source>
        <dbReference type="ARBA" id="ARBA00022729"/>
    </source>
</evidence>
<dbReference type="PANTHER" id="PTHR30570:SF1">
    <property type="entry name" value="PHOSPHATE-BINDING PROTEIN PSTS"/>
    <property type="match status" value="1"/>
</dbReference>
<dbReference type="CDD" id="cd13653">
    <property type="entry name" value="PBP2_phosphate_like_1"/>
    <property type="match status" value="1"/>
</dbReference>
<sequence length="456" mass="50392">MVRLLLVVMLMAGVTSLRASEQIASNLFVDPPEVLFTIQGSNTIGARLAPELVRDWLMVRGFQQVQIQTTAVENELQVVALHSSGRHVTVNVKAHGSSSGFRALLNDEADMAASSRPIRKRERLALVRYGDLMSASSEFVVGIDGIAVVVHPDNPLQQLTIDQVARIFAGEVSNWSELGGEDHPIVVHARDERSGTWDTFRKLVLGKAYPLTPSAIRFESNAVLSGRVAAERGAIGFVSLNTIGQARALAIASGEARALQPGRLTVATEDYALARRLFLYLPSVHPNAYAQDFMGFAVSQQGQSMVDHVGYISQNVKPLSPVLNDEPIVYREQVDRHYRLSVNFRFYEGKARLDNKALKDIERLALFLKEQPGRLLLVGFAENKGYNPNARLLSRLRARVVRQALIREGVPRAQVDVLGFGAYLALTDQQTDSGKMKNRRVEVWYRPEAGTVAETL</sequence>
<dbReference type="SUPFAM" id="SSF103088">
    <property type="entry name" value="OmpA-like"/>
    <property type="match status" value="1"/>
</dbReference>
<protein>
    <submittedName>
        <fullName evidence="5">Phosphate ABC transporter substrate-binding/OmpA family protein</fullName>
    </submittedName>
</protein>
<dbReference type="InterPro" id="IPR050811">
    <property type="entry name" value="Phosphate_ABC_transporter"/>
</dbReference>